<feature type="domain" description="Response regulatory" evidence="12">
    <location>
        <begin position="266"/>
        <end position="382"/>
    </location>
</feature>
<dbReference type="Gene3D" id="3.30.565.10">
    <property type="entry name" value="Histidine kinase-like ATPase, C-terminal domain"/>
    <property type="match status" value="1"/>
</dbReference>
<dbReference type="PRINTS" id="PR00344">
    <property type="entry name" value="BCTRLSENSOR"/>
</dbReference>
<name>A0A8J4DZT0_9ACTN</name>
<dbReference type="SMART" id="SM00388">
    <property type="entry name" value="HisKA"/>
    <property type="match status" value="1"/>
</dbReference>
<dbReference type="GO" id="GO:0007234">
    <property type="term" value="P:osmosensory signaling via phosphorelay pathway"/>
    <property type="evidence" value="ECO:0007669"/>
    <property type="project" value="TreeGrafter"/>
</dbReference>
<dbReference type="CDD" id="cd00082">
    <property type="entry name" value="HisKA"/>
    <property type="match status" value="1"/>
</dbReference>
<dbReference type="EMBL" id="BOPG01000023">
    <property type="protein sequence ID" value="GIJ56021.1"/>
    <property type="molecule type" value="Genomic_DNA"/>
</dbReference>
<reference evidence="13" key="1">
    <citation type="submission" date="2021-01" db="EMBL/GenBank/DDBJ databases">
        <title>Whole genome shotgun sequence of Virgisporangium aurantiacum NBRC 16421.</title>
        <authorList>
            <person name="Komaki H."/>
            <person name="Tamura T."/>
        </authorList>
    </citation>
    <scope>NUCLEOTIDE SEQUENCE</scope>
    <source>
        <strain evidence="13">NBRC 16421</strain>
    </source>
</reference>
<gene>
    <name evidence="13" type="ORF">Vau01_035370</name>
</gene>
<dbReference type="EC" id="2.7.13.3" evidence="3"/>
<dbReference type="Pfam" id="PF02518">
    <property type="entry name" value="HATPase_c"/>
    <property type="match status" value="1"/>
</dbReference>
<evidence type="ECO:0000256" key="9">
    <source>
        <dbReference type="PROSITE-ProRule" id="PRU00169"/>
    </source>
</evidence>
<dbReference type="Pfam" id="PF00512">
    <property type="entry name" value="HisKA"/>
    <property type="match status" value="1"/>
</dbReference>
<dbReference type="PANTHER" id="PTHR42878:SF15">
    <property type="entry name" value="BACTERIOPHYTOCHROME"/>
    <property type="match status" value="1"/>
</dbReference>
<proteinExistence type="predicted"/>
<dbReference type="AlphaFoldDB" id="A0A8J4DZT0"/>
<comment type="catalytic activity">
    <reaction evidence="1">
        <text>ATP + protein L-histidine = ADP + protein N-phospho-L-histidine.</text>
        <dbReference type="EC" id="2.7.13.3"/>
    </reaction>
</comment>
<dbReference type="InterPro" id="IPR004358">
    <property type="entry name" value="Sig_transdc_His_kin-like_C"/>
</dbReference>
<evidence type="ECO:0000256" key="2">
    <source>
        <dbReference type="ARBA" id="ARBA00004236"/>
    </source>
</evidence>
<comment type="subcellular location">
    <subcellularLocation>
        <location evidence="2">Cell membrane</location>
    </subcellularLocation>
</comment>
<dbReference type="Gene3D" id="1.10.287.130">
    <property type="match status" value="1"/>
</dbReference>
<dbReference type="SMART" id="SM00387">
    <property type="entry name" value="HATPase_c"/>
    <property type="match status" value="1"/>
</dbReference>
<dbReference type="InterPro" id="IPR036097">
    <property type="entry name" value="HisK_dim/P_sf"/>
</dbReference>
<dbReference type="InterPro" id="IPR005467">
    <property type="entry name" value="His_kinase_dom"/>
</dbReference>
<feature type="domain" description="Histidine kinase" evidence="11">
    <location>
        <begin position="438"/>
        <end position="649"/>
    </location>
</feature>
<dbReference type="Gene3D" id="3.40.50.2300">
    <property type="match status" value="3"/>
</dbReference>
<feature type="domain" description="Response regulatory" evidence="12">
    <location>
        <begin position="131"/>
        <end position="247"/>
    </location>
</feature>
<dbReference type="SMART" id="SM00448">
    <property type="entry name" value="REC"/>
    <property type="match status" value="3"/>
</dbReference>
<feature type="modified residue" description="4-aspartylphosphate" evidence="9">
    <location>
        <position position="315"/>
    </location>
</feature>
<evidence type="ECO:0000313" key="13">
    <source>
        <dbReference type="EMBL" id="GIJ56021.1"/>
    </source>
</evidence>
<dbReference type="CDD" id="cd17574">
    <property type="entry name" value="REC_OmpR"/>
    <property type="match status" value="1"/>
</dbReference>
<evidence type="ECO:0000256" key="6">
    <source>
        <dbReference type="ARBA" id="ARBA00022777"/>
    </source>
</evidence>
<keyword evidence="4 9" id="KW-0597">Phosphoprotein</keyword>
<dbReference type="GO" id="GO:0000155">
    <property type="term" value="F:phosphorelay sensor kinase activity"/>
    <property type="evidence" value="ECO:0007669"/>
    <property type="project" value="InterPro"/>
</dbReference>
<dbReference type="GO" id="GO:0030295">
    <property type="term" value="F:protein kinase activator activity"/>
    <property type="evidence" value="ECO:0007669"/>
    <property type="project" value="TreeGrafter"/>
</dbReference>
<sequence>MLIVDDSLTVRMDLAEAFEAGGLEPVPCATVADARKILDHEGPDGEGPDAIILDVHLPDGDGVELLREIRADVRYGATPVLMLSSEAEVKDRIRGLRTGADEYVGKPYDSGYVVARARELLGDPGGDESSSVLLIDDSRTLRAELRRKLEVDGYTVRTAASGEDGLRMAGVRRPGVMIVDGTLPGIDGATVIRRVRLDPALRDVPCILLTGSTDHLLELDVLDAGADAFVRKSEDTGVLLAKVAAILRQTTGDGHTRHPSLHAPKRILAVDAHPTYLDELTACLREDGCEVASARTGEEAVELLATQSVDCILLDPRLPGLSGADTCRLIKAAPAVRDIPLIVLGISDDAASVRAGLGDGADDYVVKSDRFDVLRARVRAQLRRKHFQDENRRAREDRLQQELKDAEARAATELARARAELITELEWKNSELEAFSYSVSHDLRNPLNIIDGFSRALLEDYGDVLDDTAQTYLHSIHAAAGRMGDLIRSLLELSRAGRAAITRVPVDVTAAARATVYAMRLREPDRDIDVTITDGLRADADADLVRVVLENLIGNAWKYTHRTAAPRIDIGADLDGAFYVRDNGAGFAMDHAENLFRPYGRLHEDHDFPGTGIGLSTVFRVIDRHGGRIWAEGEVGVGATFHFTTGPPNA</sequence>
<accession>A0A8J4DZT0</accession>
<dbReference type="PROSITE" id="PS50110">
    <property type="entry name" value="RESPONSE_REGULATORY"/>
    <property type="match status" value="3"/>
</dbReference>
<keyword evidence="5" id="KW-0808">Transferase</keyword>
<feature type="coiled-coil region" evidence="10">
    <location>
        <begin position="377"/>
        <end position="420"/>
    </location>
</feature>
<feature type="modified residue" description="4-aspartylphosphate" evidence="9">
    <location>
        <position position="54"/>
    </location>
</feature>
<keyword evidence="14" id="KW-1185">Reference proteome</keyword>
<protein>
    <recommendedName>
        <fullName evidence="8">Sensor-like histidine kinase SenX3</fullName>
        <ecNumber evidence="3">2.7.13.3</ecNumber>
    </recommendedName>
</protein>
<keyword evidence="7" id="KW-0902">Two-component regulatory system</keyword>
<evidence type="ECO:0000256" key="4">
    <source>
        <dbReference type="ARBA" id="ARBA00022553"/>
    </source>
</evidence>
<dbReference type="SUPFAM" id="SSF55874">
    <property type="entry name" value="ATPase domain of HSP90 chaperone/DNA topoisomerase II/histidine kinase"/>
    <property type="match status" value="1"/>
</dbReference>
<evidence type="ECO:0000256" key="3">
    <source>
        <dbReference type="ARBA" id="ARBA00012438"/>
    </source>
</evidence>
<dbReference type="InterPro" id="IPR011006">
    <property type="entry name" value="CheY-like_superfamily"/>
</dbReference>
<evidence type="ECO:0000256" key="5">
    <source>
        <dbReference type="ARBA" id="ARBA00022679"/>
    </source>
</evidence>
<evidence type="ECO:0000256" key="1">
    <source>
        <dbReference type="ARBA" id="ARBA00000085"/>
    </source>
</evidence>
<dbReference type="Proteomes" id="UP000612585">
    <property type="component" value="Unassembled WGS sequence"/>
</dbReference>
<evidence type="ECO:0000259" key="11">
    <source>
        <dbReference type="PROSITE" id="PS50109"/>
    </source>
</evidence>
<keyword evidence="6" id="KW-0418">Kinase</keyword>
<evidence type="ECO:0000259" key="12">
    <source>
        <dbReference type="PROSITE" id="PS50110"/>
    </source>
</evidence>
<evidence type="ECO:0000256" key="8">
    <source>
        <dbReference type="ARBA" id="ARBA00039401"/>
    </source>
</evidence>
<dbReference type="InterPro" id="IPR001789">
    <property type="entry name" value="Sig_transdc_resp-reg_receiver"/>
</dbReference>
<feature type="modified residue" description="4-aspartylphosphate" evidence="9">
    <location>
        <position position="180"/>
    </location>
</feature>
<keyword evidence="10" id="KW-0175">Coiled coil</keyword>
<dbReference type="SUPFAM" id="SSF52172">
    <property type="entry name" value="CheY-like"/>
    <property type="match status" value="3"/>
</dbReference>
<dbReference type="InterPro" id="IPR003661">
    <property type="entry name" value="HisK_dim/P_dom"/>
</dbReference>
<dbReference type="GO" id="GO:0000156">
    <property type="term" value="F:phosphorelay response regulator activity"/>
    <property type="evidence" value="ECO:0007669"/>
    <property type="project" value="TreeGrafter"/>
</dbReference>
<dbReference type="InterPro" id="IPR050351">
    <property type="entry name" value="BphY/WalK/GraS-like"/>
</dbReference>
<dbReference type="PANTHER" id="PTHR42878">
    <property type="entry name" value="TWO-COMPONENT HISTIDINE KINASE"/>
    <property type="match status" value="1"/>
</dbReference>
<dbReference type="PROSITE" id="PS50109">
    <property type="entry name" value="HIS_KIN"/>
    <property type="match status" value="1"/>
</dbReference>
<dbReference type="InterPro" id="IPR003594">
    <property type="entry name" value="HATPase_dom"/>
</dbReference>
<organism evidence="13 14">
    <name type="scientific">Virgisporangium aurantiacum</name>
    <dbReference type="NCBI Taxonomy" id="175570"/>
    <lineage>
        <taxon>Bacteria</taxon>
        <taxon>Bacillati</taxon>
        <taxon>Actinomycetota</taxon>
        <taxon>Actinomycetes</taxon>
        <taxon>Micromonosporales</taxon>
        <taxon>Micromonosporaceae</taxon>
        <taxon>Virgisporangium</taxon>
    </lineage>
</organism>
<dbReference type="GO" id="GO:0005886">
    <property type="term" value="C:plasma membrane"/>
    <property type="evidence" value="ECO:0007669"/>
    <property type="project" value="UniProtKB-SubCell"/>
</dbReference>
<feature type="domain" description="Response regulatory" evidence="12">
    <location>
        <begin position="1"/>
        <end position="121"/>
    </location>
</feature>
<dbReference type="InterPro" id="IPR036890">
    <property type="entry name" value="HATPase_C_sf"/>
</dbReference>
<comment type="caution">
    <text evidence="13">The sequence shown here is derived from an EMBL/GenBank/DDBJ whole genome shotgun (WGS) entry which is preliminary data.</text>
</comment>
<dbReference type="Pfam" id="PF00072">
    <property type="entry name" value="Response_reg"/>
    <property type="match status" value="3"/>
</dbReference>
<evidence type="ECO:0000256" key="7">
    <source>
        <dbReference type="ARBA" id="ARBA00023012"/>
    </source>
</evidence>
<dbReference type="SUPFAM" id="SSF47384">
    <property type="entry name" value="Homodimeric domain of signal transducing histidine kinase"/>
    <property type="match status" value="1"/>
</dbReference>
<evidence type="ECO:0000256" key="10">
    <source>
        <dbReference type="SAM" id="Coils"/>
    </source>
</evidence>
<evidence type="ECO:0000313" key="14">
    <source>
        <dbReference type="Proteomes" id="UP000612585"/>
    </source>
</evidence>